<evidence type="ECO:0000256" key="13">
    <source>
        <dbReference type="ARBA" id="ARBA00023237"/>
    </source>
</evidence>
<evidence type="ECO:0000259" key="16">
    <source>
        <dbReference type="SMART" id="SM00965"/>
    </source>
</evidence>
<dbReference type="EMBL" id="JARSBO010000002">
    <property type="protein sequence ID" value="MDG4718055.1"/>
    <property type="molecule type" value="Genomic_DNA"/>
</dbReference>
<keyword evidence="18" id="KW-1185">Reference proteome</keyword>
<dbReference type="Pfam" id="PF07715">
    <property type="entry name" value="Plug"/>
    <property type="match status" value="1"/>
</dbReference>
<keyword evidence="9" id="KW-0406">Ion transport</keyword>
<proteinExistence type="inferred from homology"/>
<accession>A0ABT6G7M7</accession>
<dbReference type="InterPro" id="IPR039426">
    <property type="entry name" value="TonB-dep_rcpt-like"/>
</dbReference>
<keyword evidence="6 14" id="KW-0812">Transmembrane</keyword>
<evidence type="ECO:0000256" key="7">
    <source>
        <dbReference type="ARBA" id="ARBA00022729"/>
    </source>
</evidence>
<dbReference type="InterPro" id="IPR036942">
    <property type="entry name" value="Beta-barrel_TonB_sf"/>
</dbReference>
<dbReference type="PANTHER" id="PTHR32552:SF68">
    <property type="entry name" value="FERRICHROME OUTER MEMBRANE TRANSPORTER_PHAGE RECEPTOR"/>
    <property type="match status" value="1"/>
</dbReference>
<evidence type="ECO:0000256" key="15">
    <source>
        <dbReference type="RuleBase" id="RU003357"/>
    </source>
</evidence>
<feature type="domain" description="Secretin/TonB short N-terminal" evidence="16">
    <location>
        <begin position="86"/>
        <end position="137"/>
    </location>
</feature>
<dbReference type="PROSITE" id="PS52016">
    <property type="entry name" value="TONB_DEPENDENT_REC_3"/>
    <property type="match status" value="1"/>
</dbReference>
<comment type="similarity">
    <text evidence="2 14 15">Belongs to the TonB-dependent receptor family.</text>
</comment>
<evidence type="ECO:0000256" key="3">
    <source>
        <dbReference type="ARBA" id="ARBA00022448"/>
    </source>
</evidence>
<evidence type="ECO:0000256" key="8">
    <source>
        <dbReference type="ARBA" id="ARBA00023004"/>
    </source>
</evidence>
<evidence type="ECO:0000256" key="12">
    <source>
        <dbReference type="ARBA" id="ARBA00023170"/>
    </source>
</evidence>
<evidence type="ECO:0000256" key="6">
    <source>
        <dbReference type="ARBA" id="ARBA00022692"/>
    </source>
</evidence>
<dbReference type="SMART" id="SM00965">
    <property type="entry name" value="STN"/>
    <property type="match status" value="1"/>
</dbReference>
<keyword evidence="12 17" id="KW-0675">Receptor</keyword>
<evidence type="ECO:0000256" key="14">
    <source>
        <dbReference type="PROSITE-ProRule" id="PRU01360"/>
    </source>
</evidence>
<dbReference type="InterPro" id="IPR011662">
    <property type="entry name" value="Secretin/TonB_short_N"/>
</dbReference>
<dbReference type="NCBIfam" id="TIGR01783">
    <property type="entry name" value="TonB-siderophor"/>
    <property type="match status" value="1"/>
</dbReference>
<protein>
    <submittedName>
        <fullName evidence="17">TonB-dependent siderophore receptor</fullName>
    </submittedName>
</protein>
<evidence type="ECO:0000256" key="11">
    <source>
        <dbReference type="ARBA" id="ARBA00023136"/>
    </source>
</evidence>
<keyword evidence="11 14" id="KW-0472">Membrane</keyword>
<dbReference type="CDD" id="cd01347">
    <property type="entry name" value="ligand_gated_channel"/>
    <property type="match status" value="1"/>
</dbReference>
<sequence>MSKKVEHDVIKGVGTCFSGIHRKVALAGMLAVTTALSSISMVAPVQAQEASATAGFEEKFQAVQNFDIAAQPLTDALVAYGQQSGIQVTVNGDVARDVSAQAVSGEMSGEAALRQLLAGSGLYFVVSRSTVEILRPATGDQDAVMLDPVMVEAMSRRDAQTDIVDGYVATTSVTGTKTNTSLLETPQSISVVTRDQVEVQQAQSITQSLRYTSGVAAEVRGSASRYDIPYIRGFGSPSDPIQYQDGLNMVRGPGYAFPQTEAYGVERVEVLKGPASTTYGSAMPGGLVNVVTKRPTEQKRGEVEVLVGSHDRYQLATDVSGPVTDDNSLLYRFVALGRDSETQVVNTKEQRVYVAPALTWKPTDDTTLTMLSHYQRDPEGGYYGILPTVGTVWSSSAGAIPRSFNDGDPAFSDFDREQYSVGYEFEHVLNDTWAFRHNLRYLDIDVSTKDIATSSLAADGHTINRYALTTDEQTRGVTSDLQAQADFTTGMIDHTALFGFDYKYSDSSQYRLYGASAPTIDYLNPVYGVATSISLSPFVDQDQTISQSGLYIQDQLDIGNWNFLFGGRYDAVQTVTDNNRTSVRQTQNDDAFSWKAGAVYNFESGIAPYVSYATSYLPVSGTDYNGDAMDPTTAEQYEVGLKYEPTSINALFTLAYFDITQEDVVSQINPNQRYQTGEVQSKGVEFEAKVALTNQTNAIANVTYTDAEITKSVVNDLGDAPIAIPDITASLWLDHKFDRGFIDGLTIGGGVRYVGETVGGYSPNAASASAVRIDVPDYTLFDAMVRYDLGALDSRMENITAQMNVSNLADETYVTCLSNNFCNYGNGRTVYVSLKYAW</sequence>
<dbReference type="Pfam" id="PF00593">
    <property type="entry name" value="TonB_dep_Rec_b-barrel"/>
    <property type="match status" value="1"/>
</dbReference>
<keyword evidence="4 14" id="KW-1134">Transmembrane beta strand</keyword>
<reference evidence="17 18" key="1">
    <citation type="submission" date="2023-03" db="EMBL/GenBank/DDBJ databases">
        <title>Strain FZY0004 represents a novel species in the genus Thalassospira isolated from seawater.</title>
        <authorList>
            <person name="Fu Z.-Y."/>
        </authorList>
    </citation>
    <scope>NUCLEOTIDE SEQUENCE [LARGE SCALE GENOMIC DNA]</scope>
    <source>
        <strain evidence="17 18">FZY0004</strain>
    </source>
</reference>
<evidence type="ECO:0000313" key="18">
    <source>
        <dbReference type="Proteomes" id="UP001529180"/>
    </source>
</evidence>
<evidence type="ECO:0000256" key="5">
    <source>
        <dbReference type="ARBA" id="ARBA00022496"/>
    </source>
</evidence>
<dbReference type="Gene3D" id="2.170.130.10">
    <property type="entry name" value="TonB-dependent receptor, plug domain"/>
    <property type="match status" value="1"/>
</dbReference>
<name>A0ABT6G7M7_9PROT</name>
<dbReference type="SUPFAM" id="SSF56935">
    <property type="entry name" value="Porins"/>
    <property type="match status" value="1"/>
</dbReference>
<evidence type="ECO:0000256" key="9">
    <source>
        <dbReference type="ARBA" id="ARBA00023065"/>
    </source>
</evidence>
<evidence type="ECO:0000256" key="10">
    <source>
        <dbReference type="ARBA" id="ARBA00023077"/>
    </source>
</evidence>
<keyword evidence="3 14" id="KW-0813">Transport</keyword>
<comment type="caution">
    <text evidence="17">The sequence shown here is derived from an EMBL/GenBank/DDBJ whole genome shotgun (WGS) entry which is preliminary data.</text>
</comment>
<evidence type="ECO:0000313" key="17">
    <source>
        <dbReference type="EMBL" id="MDG4718055.1"/>
    </source>
</evidence>
<evidence type="ECO:0000256" key="1">
    <source>
        <dbReference type="ARBA" id="ARBA00004571"/>
    </source>
</evidence>
<keyword evidence="13 14" id="KW-0998">Cell outer membrane</keyword>
<dbReference type="InterPro" id="IPR037066">
    <property type="entry name" value="Plug_dom_sf"/>
</dbReference>
<dbReference type="Proteomes" id="UP001529180">
    <property type="component" value="Unassembled WGS sequence"/>
</dbReference>
<comment type="subcellular location">
    <subcellularLocation>
        <location evidence="1 14">Cell outer membrane</location>
        <topology evidence="1 14">Multi-pass membrane protein</topology>
    </subcellularLocation>
</comment>
<organism evidence="17 18">
    <name type="scientific">Thalassospira aquimaris</name>
    <dbReference type="NCBI Taxonomy" id="3037796"/>
    <lineage>
        <taxon>Bacteria</taxon>
        <taxon>Pseudomonadati</taxon>
        <taxon>Pseudomonadota</taxon>
        <taxon>Alphaproteobacteria</taxon>
        <taxon>Rhodospirillales</taxon>
        <taxon>Thalassospiraceae</taxon>
        <taxon>Thalassospira</taxon>
    </lineage>
</organism>
<dbReference type="Gene3D" id="3.55.50.30">
    <property type="match status" value="1"/>
</dbReference>
<evidence type="ECO:0000256" key="2">
    <source>
        <dbReference type="ARBA" id="ARBA00009810"/>
    </source>
</evidence>
<dbReference type="InterPro" id="IPR012910">
    <property type="entry name" value="Plug_dom"/>
</dbReference>
<evidence type="ECO:0000256" key="4">
    <source>
        <dbReference type="ARBA" id="ARBA00022452"/>
    </source>
</evidence>
<keyword evidence="8" id="KW-0408">Iron</keyword>
<gene>
    <name evidence="17" type="ORF">P7680_03545</name>
</gene>
<dbReference type="RefSeq" id="WP_181846343.1">
    <property type="nucleotide sequence ID" value="NZ_JARSBO010000002.1"/>
</dbReference>
<dbReference type="InterPro" id="IPR010105">
    <property type="entry name" value="TonB_sidphr_rcpt"/>
</dbReference>
<dbReference type="PANTHER" id="PTHR32552">
    <property type="entry name" value="FERRICHROME IRON RECEPTOR-RELATED"/>
    <property type="match status" value="1"/>
</dbReference>
<dbReference type="Gene3D" id="2.40.170.20">
    <property type="entry name" value="TonB-dependent receptor, beta-barrel domain"/>
    <property type="match status" value="1"/>
</dbReference>
<keyword evidence="10 15" id="KW-0798">TonB box</keyword>
<dbReference type="InterPro" id="IPR000531">
    <property type="entry name" value="Beta-barrel_TonB"/>
</dbReference>
<keyword evidence="5" id="KW-0410">Iron transport</keyword>
<keyword evidence="7" id="KW-0732">Signal</keyword>